<evidence type="ECO:0000313" key="6">
    <source>
        <dbReference type="EMBL" id="KIX12591.1"/>
    </source>
</evidence>
<dbReference type="OrthoDB" id="9177882at2"/>
<comment type="caution">
    <text evidence="6">The sequence shown here is derived from an EMBL/GenBank/DDBJ whole genome shotgun (WGS) entry which is preliminary data.</text>
</comment>
<evidence type="ECO:0000259" key="5">
    <source>
        <dbReference type="Pfam" id="PF01869"/>
    </source>
</evidence>
<keyword evidence="3" id="KW-0408">Iron</keyword>
<dbReference type="InterPro" id="IPR008275">
    <property type="entry name" value="CoA_E_activase_dom"/>
</dbReference>
<organism evidence="6 7">
    <name type="scientific">Dethiosulfatarculus sandiegensis</name>
    <dbReference type="NCBI Taxonomy" id="1429043"/>
    <lineage>
        <taxon>Bacteria</taxon>
        <taxon>Pseudomonadati</taxon>
        <taxon>Thermodesulfobacteriota</taxon>
        <taxon>Desulfarculia</taxon>
        <taxon>Desulfarculales</taxon>
        <taxon>Desulfarculaceae</taxon>
        <taxon>Dethiosulfatarculus</taxon>
    </lineage>
</organism>
<dbReference type="InterPro" id="IPR051805">
    <property type="entry name" value="Dehydratase_Activator_Redct"/>
</dbReference>
<evidence type="ECO:0000256" key="1">
    <source>
        <dbReference type="ARBA" id="ARBA00001966"/>
    </source>
</evidence>
<keyword evidence="4" id="KW-0411">Iron-sulfur</keyword>
<evidence type="ECO:0000256" key="3">
    <source>
        <dbReference type="ARBA" id="ARBA00023004"/>
    </source>
</evidence>
<accession>A0A0D2JA54</accession>
<evidence type="ECO:0000256" key="2">
    <source>
        <dbReference type="ARBA" id="ARBA00022723"/>
    </source>
</evidence>
<proteinExistence type="predicted"/>
<dbReference type="NCBIfam" id="TIGR00241">
    <property type="entry name" value="CoA_E_activ"/>
    <property type="match status" value="1"/>
</dbReference>
<dbReference type="Pfam" id="PF01869">
    <property type="entry name" value="BcrAD_BadFG"/>
    <property type="match status" value="1"/>
</dbReference>
<protein>
    <submittedName>
        <fullName evidence="6">3-hydroxyacyl-ACP dehydratase</fullName>
    </submittedName>
</protein>
<reference evidence="6 7" key="1">
    <citation type="submission" date="2013-11" db="EMBL/GenBank/DDBJ databases">
        <title>Metagenomic analysis of a methanogenic consortium involved in long chain n-alkane degradation.</title>
        <authorList>
            <person name="Davidova I.A."/>
            <person name="Callaghan A.V."/>
            <person name="Wawrik B."/>
            <person name="Pruitt S."/>
            <person name="Marks C."/>
            <person name="Duncan K.E."/>
            <person name="Suflita J.M."/>
        </authorList>
    </citation>
    <scope>NUCLEOTIDE SEQUENCE [LARGE SCALE GENOMIC DNA]</scope>
    <source>
        <strain evidence="6 7">SPR</strain>
    </source>
</reference>
<evidence type="ECO:0000313" key="7">
    <source>
        <dbReference type="Proteomes" id="UP000032233"/>
    </source>
</evidence>
<keyword evidence="7" id="KW-1185">Reference proteome</keyword>
<dbReference type="PANTHER" id="PTHR32329">
    <property type="entry name" value="BIFUNCTIONAL PROTEIN [INCLUDES 2-HYDROXYACYL-COA DEHYDRATASE (N-TER) AND ITS ACTIVATOR DOMAIN (C_TERM)-RELATED"/>
    <property type="match status" value="1"/>
</dbReference>
<dbReference type="CDD" id="cd24036">
    <property type="entry name" value="ASKHA_NBD_BcrAD_BadFG_HgdC_HadI"/>
    <property type="match status" value="1"/>
</dbReference>
<dbReference type="SUPFAM" id="SSF53067">
    <property type="entry name" value="Actin-like ATPase domain"/>
    <property type="match status" value="1"/>
</dbReference>
<dbReference type="RefSeq" id="WP_044350477.1">
    <property type="nucleotide sequence ID" value="NZ_AZAC01000029.1"/>
</dbReference>
<keyword evidence="2" id="KW-0479">Metal-binding</keyword>
<dbReference type="GO" id="GO:0046872">
    <property type="term" value="F:metal ion binding"/>
    <property type="evidence" value="ECO:0007669"/>
    <property type="project" value="UniProtKB-KW"/>
</dbReference>
<dbReference type="GO" id="GO:0051536">
    <property type="term" value="F:iron-sulfur cluster binding"/>
    <property type="evidence" value="ECO:0007669"/>
    <property type="project" value="UniProtKB-KW"/>
</dbReference>
<dbReference type="STRING" id="1429043.X474_18475"/>
<dbReference type="InParanoid" id="A0A0D2JA54"/>
<dbReference type="Gene3D" id="3.30.420.40">
    <property type="match status" value="2"/>
</dbReference>
<feature type="domain" description="ATPase BadF/BadG/BcrA/BcrD type" evidence="5">
    <location>
        <begin position="51"/>
        <end position="245"/>
    </location>
</feature>
<comment type="cofactor">
    <cofactor evidence="1">
        <name>[4Fe-4S] cluster</name>
        <dbReference type="ChEBI" id="CHEBI:49883"/>
    </cofactor>
</comment>
<dbReference type="PANTHER" id="PTHR32329:SF8">
    <property type="entry name" value="ACTIVATOR OF (R)-2-HYDROXYGLUTARYL-COA DEHYDRATASE"/>
    <property type="match status" value="1"/>
</dbReference>
<dbReference type="InterPro" id="IPR043129">
    <property type="entry name" value="ATPase_NBD"/>
</dbReference>
<evidence type="ECO:0000256" key="4">
    <source>
        <dbReference type="ARBA" id="ARBA00023014"/>
    </source>
</evidence>
<dbReference type="AlphaFoldDB" id="A0A0D2JA54"/>
<sequence length="258" mass="27992">MLVAGLDIGSRSIELLILEKGKIIFSQETPTTFDPLSQCHKLLRGRSWDEMAVTGYGRKLYSRDHEALTVSEIKAHALGARRLFPDCRSILDIGGQDTKALTLDENGNLLKFEMNDRCAAGTGKFLEFMARGMEMSLDEFGNYALDGRPGVTVNSMCTVFAESEATSLMAQGKRPQDIALALHNSVAKRSLAMLKRVGLKLPLAFSGGVAKNPCMVQLINLALGDNCLIAEAPEMVGALGAAWFAAQKNRLPWADANS</sequence>
<dbReference type="EMBL" id="AZAC01000029">
    <property type="protein sequence ID" value="KIX12591.1"/>
    <property type="molecule type" value="Genomic_DNA"/>
</dbReference>
<dbReference type="InterPro" id="IPR002731">
    <property type="entry name" value="ATPase_BadF"/>
</dbReference>
<dbReference type="Proteomes" id="UP000032233">
    <property type="component" value="Unassembled WGS sequence"/>
</dbReference>
<dbReference type="FunCoup" id="A0A0D2JA54">
    <property type="interactions" value="66"/>
</dbReference>
<name>A0A0D2JA54_9BACT</name>
<gene>
    <name evidence="6" type="ORF">X474_18475</name>
</gene>